<keyword evidence="4" id="KW-1003">Cell membrane</keyword>
<dbReference type="PANTHER" id="PTHR30472">
    <property type="entry name" value="FERRIC ENTEROBACTIN TRANSPORT SYSTEM PERMEASE PROTEIN"/>
    <property type="match status" value="1"/>
</dbReference>
<dbReference type="PANTHER" id="PTHR30472:SF65">
    <property type="entry name" value="SIDEROPHORE TRANSPORT SYSTEM PERMEASE PROTEIN YFIZ-RELATED"/>
    <property type="match status" value="1"/>
</dbReference>
<evidence type="ECO:0000313" key="9">
    <source>
        <dbReference type="EMBL" id="QMV41988.1"/>
    </source>
</evidence>
<evidence type="ECO:0000256" key="8">
    <source>
        <dbReference type="SAM" id="Phobius"/>
    </source>
</evidence>
<dbReference type="RefSeq" id="WP_182303388.1">
    <property type="nucleotide sequence ID" value="NZ_CP041969.1"/>
</dbReference>
<comment type="subcellular location">
    <subcellularLocation>
        <location evidence="1">Cell membrane</location>
        <topology evidence="1">Multi-pass membrane protein</topology>
    </subcellularLocation>
</comment>
<gene>
    <name evidence="9" type="ORF">FPL14_12890</name>
</gene>
<evidence type="ECO:0000256" key="5">
    <source>
        <dbReference type="ARBA" id="ARBA00022692"/>
    </source>
</evidence>
<dbReference type="Proteomes" id="UP000515679">
    <property type="component" value="Chromosome"/>
</dbReference>
<feature type="transmembrane region" description="Helical" evidence="8">
    <location>
        <begin position="94"/>
        <end position="113"/>
    </location>
</feature>
<feature type="transmembrane region" description="Helical" evidence="8">
    <location>
        <begin position="66"/>
        <end position="82"/>
    </location>
</feature>
<feature type="transmembrane region" description="Helical" evidence="8">
    <location>
        <begin position="12"/>
        <end position="33"/>
    </location>
</feature>
<name>A0A7G5BYF4_9BACL</name>
<evidence type="ECO:0000256" key="7">
    <source>
        <dbReference type="ARBA" id="ARBA00023136"/>
    </source>
</evidence>
<evidence type="ECO:0000256" key="6">
    <source>
        <dbReference type="ARBA" id="ARBA00022989"/>
    </source>
</evidence>
<dbReference type="Pfam" id="PF01032">
    <property type="entry name" value="FecCD"/>
    <property type="match status" value="1"/>
</dbReference>
<proteinExistence type="inferred from homology"/>
<organism evidence="9 10">
    <name type="scientific">Cohnella cholangitidis</name>
    <dbReference type="NCBI Taxonomy" id="2598458"/>
    <lineage>
        <taxon>Bacteria</taxon>
        <taxon>Bacillati</taxon>
        <taxon>Bacillota</taxon>
        <taxon>Bacilli</taxon>
        <taxon>Bacillales</taxon>
        <taxon>Paenibacillaceae</taxon>
        <taxon>Cohnella</taxon>
    </lineage>
</organism>
<dbReference type="AlphaFoldDB" id="A0A7G5BYF4"/>
<dbReference type="KEGG" id="cchl:FPL14_12890"/>
<keyword evidence="6 8" id="KW-1133">Transmembrane helix</keyword>
<dbReference type="InterPro" id="IPR000522">
    <property type="entry name" value="ABC_transptr_permease_BtuC"/>
</dbReference>
<dbReference type="SUPFAM" id="SSF81345">
    <property type="entry name" value="ABC transporter involved in vitamin B12 uptake, BtuC"/>
    <property type="match status" value="1"/>
</dbReference>
<keyword evidence="10" id="KW-1185">Reference proteome</keyword>
<feature type="transmembrane region" description="Helical" evidence="8">
    <location>
        <begin position="119"/>
        <end position="140"/>
    </location>
</feature>
<feature type="transmembrane region" description="Helical" evidence="8">
    <location>
        <begin position="196"/>
        <end position="220"/>
    </location>
</feature>
<dbReference type="Gene3D" id="1.10.3470.10">
    <property type="entry name" value="ABC transporter involved in vitamin B12 uptake, BtuC"/>
    <property type="match status" value="1"/>
</dbReference>
<dbReference type="GO" id="GO:0005886">
    <property type="term" value="C:plasma membrane"/>
    <property type="evidence" value="ECO:0007669"/>
    <property type="project" value="UniProtKB-SubCell"/>
</dbReference>
<sequence length="335" mass="34959">MTNKKSAIPFTYKLIAGLVVFIGMFIVSMVFGAKDTSIHDLWLAIASNKTSDKILVLRELRIPREIAAILVGAAFAVSGSIMQGVTRNPLADPGLLGLTSGANMALALALVLIPGLDYFGIMIACFIGSALGASLVLLLSAVRKGSLSPIRIVLAGAAVSAFLYAISDGVSIVFKISKDVNMWTAGGLIGTTWGQLQTIGPVIIIGVLIAIFLANQVTILSLSDEVAVGLGQKLVQIKAALFVLIVVLTGASVALVGNLAFVGLMIPHIVRPIVGTDYRYIIPFSAVIGGSFMLLADTIGRTINLPYETPVAAVVAMLGLPFFLLVVRKGGKALS</sequence>
<keyword evidence="3" id="KW-0813">Transport</keyword>
<evidence type="ECO:0000256" key="3">
    <source>
        <dbReference type="ARBA" id="ARBA00022448"/>
    </source>
</evidence>
<dbReference type="GO" id="GO:0022857">
    <property type="term" value="F:transmembrane transporter activity"/>
    <property type="evidence" value="ECO:0007669"/>
    <property type="project" value="InterPro"/>
</dbReference>
<evidence type="ECO:0000256" key="2">
    <source>
        <dbReference type="ARBA" id="ARBA00007935"/>
    </source>
</evidence>
<feature type="transmembrane region" description="Helical" evidence="8">
    <location>
        <begin position="307"/>
        <end position="327"/>
    </location>
</feature>
<feature type="transmembrane region" description="Helical" evidence="8">
    <location>
        <begin position="278"/>
        <end position="295"/>
    </location>
</feature>
<dbReference type="CDD" id="cd06550">
    <property type="entry name" value="TM_ABC_iron-siderophores_like"/>
    <property type="match status" value="1"/>
</dbReference>
<dbReference type="EMBL" id="CP041969">
    <property type="protein sequence ID" value="QMV41988.1"/>
    <property type="molecule type" value="Genomic_DNA"/>
</dbReference>
<dbReference type="FunFam" id="1.10.3470.10:FF:000001">
    <property type="entry name" value="Vitamin B12 ABC transporter permease BtuC"/>
    <property type="match status" value="1"/>
</dbReference>
<comment type="similarity">
    <text evidence="2">Belongs to the binding-protein-dependent transport system permease family. FecCD subfamily.</text>
</comment>
<protein>
    <submittedName>
        <fullName evidence="9">Iron ABC transporter permease</fullName>
    </submittedName>
</protein>
<keyword evidence="5 8" id="KW-0812">Transmembrane</keyword>
<dbReference type="GO" id="GO:0033214">
    <property type="term" value="P:siderophore-iron import into cell"/>
    <property type="evidence" value="ECO:0007669"/>
    <property type="project" value="TreeGrafter"/>
</dbReference>
<keyword evidence="7 8" id="KW-0472">Membrane</keyword>
<evidence type="ECO:0000256" key="4">
    <source>
        <dbReference type="ARBA" id="ARBA00022475"/>
    </source>
</evidence>
<evidence type="ECO:0000313" key="10">
    <source>
        <dbReference type="Proteomes" id="UP000515679"/>
    </source>
</evidence>
<reference evidence="9 10" key="1">
    <citation type="submission" date="2019-07" db="EMBL/GenBank/DDBJ databases">
        <authorList>
            <person name="Kim J.K."/>
            <person name="Cheong H.-M."/>
            <person name="Choi Y."/>
            <person name="Hwang K.J."/>
            <person name="Lee S."/>
            <person name="Choi C."/>
        </authorList>
    </citation>
    <scope>NUCLEOTIDE SEQUENCE [LARGE SCALE GENOMIC DNA]</scope>
    <source>
        <strain evidence="9 10">KS 22</strain>
    </source>
</reference>
<feature type="transmembrane region" description="Helical" evidence="8">
    <location>
        <begin position="152"/>
        <end position="176"/>
    </location>
</feature>
<feature type="transmembrane region" description="Helical" evidence="8">
    <location>
        <begin position="241"/>
        <end position="266"/>
    </location>
</feature>
<dbReference type="InterPro" id="IPR037294">
    <property type="entry name" value="ABC_BtuC-like"/>
</dbReference>
<accession>A0A7G5BYF4</accession>
<evidence type="ECO:0000256" key="1">
    <source>
        <dbReference type="ARBA" id="ARBA00004651"/>
    </source>
</evidence>